<feature type="compositionally biased region" description="Acidic residues" evidence="1">
    <location>
        <begin position="21"/>
        <end position="44"/>
    </location>
</feature>
<gene>
    <name evidence="2" type="ORF">ACFO5R_03285</name>
</gene>
<reference evidence="2 3" key="1">
    <citation type="journal article" date="2019" name="Int. J. Syst. Evol. Microbiol.">
        <title>The Global Catalogue of Microorganisms (GCM) 10K type strain sequencing project: providing services to taxonomists for standard genome sequencing and annotation.</title>
        <authorList>
            <consortium name="The Broad Institute Genomics Platform"/>
            <consortium name="The Broad Institute Genome Sequencing Center for Infectious Disease"/>
            <person name="Wu L."/>
            <person name="Ma J."/>
        </authorList>
    </citation>
    <scope>NUCLEOTIDE SEQUENCE [LARGE SCALE GENOMIC DNA]</scope>
    <source>
        <strain evidence="2 3">WLHS5</strain>
    </source>
</reference>
<dbReference type="AlphaFoldDB" id="A0ABD5PK45"/>
<dbReference type="RefSeq" id="WP_250139105.1">
    <property type="nucleotide sequence ID" value="NZ_JALIQP010000001.1"/>
</dbReference>
<keyword evidence="3" id="KW-1185">Reference proteome</keyword>
<organism evidence="2 3">
    <name type="scientific">Halosolutus amylolyticus</name>
    <dbReference type="NCBI Taxonomy" id="2932267"/>
    <lineage>
        <taxon>Archaea</taxon>
        <taxon>Methanobacteriati</taxon>
        <taxon>Methanobacteriota</taxon>
        <taxon>Stenosarchaea group</taxon>
        <taxon>Halobacteria</taxon>
        <taxon>Halobacteriales</taxon>
        <taxon>Natrialbaceae</taxon>
        <taxon>Halosolutus</taxon>
    </lineage>
</organism>
<accession>A0ABD5PK45</accession>
<evidence type="ECO:0000313" key="2">
    <source>
        <dbReference type="EMBL" id="MFC4540951.1"/>
    </source>
</evidence>
<name>A0ABD5PK45_9EURY</name>
<feature type="region of interest" description="Disordered" evidence="1">
    <location>
        <begin position="18"/>
        <end position="56"/>
    </location>
</feature>
<proteinExistence type="predicted"/>
<protein>
    <submittedName>
        <fullName evidence="2">Uncharacterized protein</fullName>
    </submittedName>
</protein>
<comment type="caution">
    <text evidence="2">The sequence shown here is derived from an EMBL/GenBank/DDBJ whole genome shotgun (WGS) entry which is preliminary data.</text>
</comment>
<feature type="region of interest" description="Disordered" evidence="1">
    <location>
        <begin position="194"/>
        <end position="217"/>
    </location>
</feature>
<dbReference type="EMBL" id="JBHSFA010000002">
    <property type="protein sequence ID" value="MFC4540951.1"/>
    <property type="molecule type" value="Genomic_DNA"/>
</dbReference>
<dbReference type="PROSITE" id="PS51257">
    <property type="entry name" value="PROKAR_LIPOPROTEIN"/>
    <property type="match status" value="1"/>
</dbReference>
<dbReference type="Proteomes" id="UP001595898">
    <property type="component" value="Unassembled WGS sequence"/>
</dbReference>
<sequence>MKRRTLLLGSTTLAVAGCVADDGEDPGTETDATGDDENADDADPDSVAGSVDGEITRPECEVEPETVEVEYGDEAREYETATTVPYPDSPSSFDRDAAVDYVETFDHAYVTHDVLCDRQSSGSVLDVGHSVRTTETFEWYDDVTVVFLLRAGGAVSGTDGEGNLWEADIGYGGVVYAIDESGAARVEFDDAPALDGDEYESQAPDPLESGELVATFE</sequence>
<evidence type="ECO:0000256" key="1">
    <source>
        <dbReference type="SAM" id="MobiDB-lite"/>
    </source>
</evidence>
<evidence type="ECO:0000313" key="3">
    <source>
        <dbReference type="Proteomes" id="UP001595898"/>
    </source>
</evidence>